<reference evidence="2" key="2">
    <citation type="submission" date="2022-06" db="UniProtKB">
        <authorList>
            <consortium name="EnsemblMetazoa"/>
        </authorList>
    </citation>
    <scope>IDENTIFICATION</scope>
    <source>
        <strain evidence="2">DF5081</strain>
    </source>
</reference>
<dbReference type="InterPro" id="IPR053345">
    <property type="entry name" value="Ankyrin_repeat-containing"/>
</dbReference>
<feature type="domain" description="Domain of unknown function WSN" evidence="1">
    <location>
        <begin position="66"/>
        <end position="119"/>
    </location>
</feature>
<dbReference type="AlphaFoldDB" id="A0A8R1I982"/>
<dbReference type="Pfam" id="PF02206">
    <property type="entry name" value="WSN"/>
    <property type="match status" value="1"/>
</dbReference>
<dbReference type="PANTHER" id="PTHR22956">
    <property type="entry name" value="ANKYRIN REPEAT-CONTAINING PROTEIN F37A4.4-RELATED-RELATED"/>
    <property type="match status" value="1"/>
</dbReference>
<organism evidence="2 3">
    <name type="scientific">Caenorhabditis japonica</name>
    <dbReference type="NCBI Taxonomy" id="281687"/>
    <lineage>
        <taxon>Eukaryota</taxon>
        <taxon>Metazoa</taxon>
        <taxon>Ecdysozoa</taxon>
        <taxon>Nematoda</taxon>
        <taxon>Chromadorea</taxon>
        <taxon>Rhabditida</taxon>
        <taxon>Rhabditina</taxon>
        <taxon>Rhabditomorpha</taxon>
        <taxon>Rhabditoidea</taxon>
        <taxon>Rhabditidae</taxon>
        <taxon>Peloderinae</taxon>
        <taxon>Caenorhabditis</taxon>
    </lineage>
</organism>
<dbReference type="EnsemblMetazoa" id="CJA18505.1">
    <property type="protein sequence ID" value="CJA18505.1"/>
    <property type="gene ID" value="WBGene00137710"/>
</dbReference>
<name>A0A8R1I982_CAEJA</name>
<keyword evidence="3" id="KW-1185">Reference proteome</keyword>
<protein>
    <submittedName>
        <fullName evidence="2">WSN domain-containing protein</fullName>
    </submittedName>
</protein>
<evidence type="ECO:0000259" key="1">
    <source>
        <dbReference type="Pfam" id="PF02206"/>
    </source>
</evidence>
<evidence type="ECO:0000313" key="2">
    <source>
        <dbReference type="EnsemblMetazoa" id="CJA18505.1"/>
    </source>
</evidence>
<accession>A0A8R1I982</accession>
<sequence>MKKTDVSNSANCKKSKLVTSSLFVLIVGIVLLHDFSSLNPGISGSKTQDKREIEFKNFEDAEVITAVLARVMNSIALQRDLHNGTVTAKKLLSESLGLQNYSLLDHINPTKVSSVIKDIMLLDSSMIRPMNMINEITELLDDKLWPNFHNLDWPEHLTSIILTPFDAKGFLYIYNKINEINSTLTSIVETVKKGNFDAGKTYEHVKYLPIHFISVIDAIQKISEIKKLVKSFEAVNLFFSNLERYQLIMNNLNERVASLQPSAKIIESWLNSGEHKRIEEQLMIINGLTNTTAKIVDDEALIGFPKGSTDMKTLPKVLKSRWLRDLLNDGKSLEKLEDLLKPIVHFWKDIARAERVWTKPSRSECSNVIHQSLKNFDKIDAFNSTSNSSALANVSAVLGKHVADFKIPFMDEFKQLLNFSQSVKRLSFKLKAIEILKIEDIEARLIFFTQKYEKSTNDEEKRGMLKDEFSNGHYKDLYLLQDIGEEDISRINTFVTKQKEFTNTMTDALITNIQAKMKLPQQIESEIKVVRNYVEFIKTLYMLTRKDQETIKELPDLLLVVKSIMDDGEMMSKSLKSQIEGTNGVQRLTKLSSARDTTLQLLFIHQSLILYQRPDLHQIVQNFLRNFMALSEKIASLPHLERKFIGSQLFDFSSINITMSIFLSKVKSLPQILTVKEKSLELFAQRLSVLDKVEIPFPEIDSMIAILDRVKLTSIGDVDYDQMISDLYDQFNYAESGNFRAFVFKAADPRTKLDDFMMRCGETLRSNVEKRADNLFL</sequence>
<dbReference type="Proteomes" id="UP000005237">
    <property type="component" value="Unassembled WGS sequence"/>
</dbReference>
<reference evidence="3" key="1">
    <citation type="submission" date="2010-08" db="EMBL/GenBank/DDBJ databases">
        <authorList>
            <consortium name="Caenorhabditis japonica Sequencing Consortium"/>
            <person name="Wilson R.K."/>
        </authorList>
    </citation>
    <scope>NUCLEOTIDE SEQUENCE [LARGE SCALE GENOMIC DNA]</scope>
    <source>
        <strain evidence="3">DF5081</strain>
    </source>
</reference>
<proteinExistence type="predicted"/>
<dbReference type="InterPro" id="IPR003125">
    <property type="entry name" value="WSN"/>
</dbReference>
<evidence type="ECO:0000313" key="3">
    <source>
        <dbReference type="Proteomes" id="UP000005237"/>
    </source>
</evidence>